<evidence type="ECO:0000313" key="2">
    <source>
        <dbReference type="EMBL" id="CDX17793.1"/>
    </source>
</evidence>
<dbReference type="STRING" id="69974.MPLDJ20_120238"/>
<accession>A0A090DU32</accession>
<dbReference type="EMBL" id="CCMZ01000017">
    <property type="protein sequence ID" value="CDX17793.1"/>
    <property type="molecule type" value="Genomic_DNA"/>
</dbReference>
<protein>
    <submittedName>
        <fullName evidence="2">Uncharacterized protein</fullName>
    </submittedName>
</protein>
<evidence type="ECO:0000256" key="1">
    <source>
        <dbReference type="SAM" id="MobiDB-lite"/>
    </source>
</evidence>
<keyword evidence="3" id="KW-1185">Reference proteome</keyword>
<dbReference type="InterPro" id="IPR015867">
    <property type="entry name" value="N-reg_PII/ATP_PRibTrfase_C"/>
</dbReference>
<sequence>MIDSGFETKSLRMELLLLVTFQAPAADVERIMEAVVAITPLRMGKYDANAYQSAQGIERYRPLEGAVAGAETELRRRPGTVEVSFEIADDQALAARVVEAIFQAHSYQEPVIRIQPLLASRSKGLDDRANPNRWWNTTGDWKKAGEDRPGKAPRPESVAAE</sequence>
<evidence type="ECO:0000313" key="3">
    <source>
        <dbReference type="Proteomes" id="UP000045285"/>
    </source>
</evidence>
<feature type="compositionally biased region" description="Basic and acidic residues" evidence="1">
    <location>
        <begin position="140"/>
        <end position="154"/>
    </location>
</feature>
<dbReference type="Proteomes" id="UP000045285">
    <property type="component" value="Unassembled WGS sequence"/>
</dbReference>
<dbReference type="Gene3D" id="3.30.70.120">
    <property type="match status" value="1"/>
</dbReference>
<name>A0A090DU32_MESPL</name>
<feature type="region of interest" description="Disordered" evidence="1">
    <location>
        <begin position="125"/>
        <end position="161"/>
    </location>
</feature>
<gene>
    <name evidence="2" type="ORF">MPL3356_240182</name>
</gene>
<dbReference type="AlphaFoldDB" id="A0A090DU32"/>
<proteinExistence type="predicted"/>
<reference evidence="3" key="1">
    <citation type="submission" date="2014-08" db="EMBL/GenBank/DDBJ databases">
        <authorList>
            <person name="Moulin L."/>
        </authorList>
    </citation>
    <scope>NUCLEOTIDE SEQUENCE [LARGE SCALE GENOMIC DNA]</scope>
</reference>
<organism evidence="2 3">
    <name type="scientific">Mesorhizobium plurifarium</name>
    <dbReference type="NCBI Taxonomy" id="69974"/>
    <lineage>
        <taxon>Bacteria</taxon>
        <taxon>Pseudomonadati</taxon>
        <taxon>Pseudomonadota</taxon>
        <taxon>Alphaproteobacteria</taxon>
        <taxon>Hyphomicrobiales</taxon>
        <taxon>Phyllobacteriaceae</taxon>
        <taxon>Mesorhizobium</taxon>
    </lineage>
</organism>